<comment type="caution">
    <text evidence="1">The sequence shown here is derived from an EMBL/GenBank/DDBJ whole genome shotgun (WGS) entry which is preliminary data.</text>
</comment>
<sequence>MPPSSRRREGRRPGGGGSRWQDEERIEIVVAGSIGLSSWWRVLFGGRCFAILHRLAKFTSIRFVPVFKQAACVFVSCHPDQC</sequence>
<evidence type="ECO:0000313" key="1">
    <source>
        <dbReference type="EMBL" id="ORZ37997.1"/>
    </source>
</evidence>
<dbReference type="EMBL" id="MCFL01000010">
    <property type="protein sequence ID" value="ORZ37997.1"/>
    <property type="molecule type" value="Genomic_DNA"/>
</dbReference>
<dbReference type="Proteomes" id="UP000193411">
    <property type="component" value="Unassembled WGS sequence"/>
</dbReference>
<gene>
    <name evidence="1" type="ORF">BCR44DRAFT_37070</name>
</gene>
<organism evidence="1 2">
    <name type="scientific">Catenaria anguillulae PL171</name>
    <dbReference type="NCBI Taxonomy" id="765915"/>
    <lineage>
        <taxon>Eukaryota</taxon>
        <taxon>Fungi</taxon>
        <taxon>Fungi incertae sedis</taxon>
        <taxon>Blastocladiomycota</taxon>
        <taxon>Blastocladiomycetes</taxon>
        <taxon>Blastocladiales</taxon>
        <taxon>Catenariaceae</taxon>
        <taxon>Catenaria</taxon>
    </lineage>
</organism>
<protein>
    <submittedName>
        <fullName evidence="1">Uncharacterized protein</fullName>
    </submittedName>
</protein>
<keyword evidence="2" id="KW-1185">Reference proteome</keyword>
<accession>A0A1Y2HTR7</accession>
<dbReference type="AlphaFoldDB" id="A0A1Y2HTR7"/>
<evidence type="ECO:0000313" key="2">
    <source>
        <dbReference type="Proteomes" id="UP000193411"/>
    </source>
</evidence>
<name>A0A1Y2HTR7_9FUNG</name>
<proteinExistence type="predicted"/>
<reference evidence="1 2" key="1">
    <citation type="submission" date="2016-07" db="EMBL/GenBank/DDBJ databases">
        <title>Pervasive Adenine N6-methylation of Active Genes in Fungi.</title>
        <authorList>
            <consortium name="DOE Joint Genome Institute"/>
            <person name="Mondo S.J."/>
            <person name="Dannebaum R.O."/>
            <person name="Kuo R.C."/>
            <person name="Labutti K."/>
            <person name="Haridas S."/>
            <person name="Kuo A."/>
            <person name="Salamov A."/>
            <person name="Ahrendt S.R."/>
            <person name="Lipzen A."/>
            <person name="Sullivan W."/>
            <person name="Andreopoulos W.B."/>
            <person name="Clum A."/>
            <person name="Lindquist E."/>
            <person name="Daum C."/>
            <person name="Ramamoorthy G.K."/>
            <person name="Gryganskyi A."/>
            <person name="Culley D."/>
            <person name="Magnuson J.K."/>
            <person name="James T.Y."/>
            <person name="O'Malley M.A."/>
            <person name="Stajich J.E."/>
            <person name="Spatafora J.W."/>
            <person name="Visel A."/>
            <person name="Grigoriev I.V."/>
        </authorList>
    </citation>
    <scope>NUCLEOTIDE SEQUENCE [LARGE SCALE GENOMIC DNA]</scope>
    <source>
        <strain evidence="1 2">PL171</strain>
    </source>
</reference>